<feature type="compositionally biased region" description="Basic and acidic residues" evidence="1">
    <location>
        <begin position="75"/>
        <end position="90"/>
    </location>
</feature>
<accession>S3DU60</accession>
<dbReference type="Pfam" id="PF07543">
    <property type="entry name" value="PGA2"/>
    <property type="match status" value="1"/>
</dbReference>
<dbReference type="KEGG" id="glz:GLAREA_01108"/>
<keyword evidence="3" id="KW-1185">Reference proteome</keyword>
<evidence type="ECO:0000256" key="1">
    <source>
        <dbReference type="SAM" id="MobiDB-lite"/>
    </source>
</evidence>
<evidence type="ECO:0008006" key="4">
    <source>
        <dbReference type="Google" id="ProtNLM"/>
    </source>
</evidence>
<dbReference type="STRING" id="1116229.S3DU60"/>
<gene>
    <name evidence="2" type="ORF">GLAREA_01108</name>
</gene>
<organism evidence="2 3">
    <name type="scientific">Glarea lozoyensis (strain ATCC 20868 / MF5171)</name>
    <dbReference type="NCBI Taxonomy" id="1116229"/>
    <lineage>
        <taxon>Eukaryota</taxon>
        <taxon>Fungi</taxon>
        <taxon>Dikarya</taxon>
        <taxon>Ascomycota</taxon>
        <taxon>Pezizomycotina</taxon>
        <taxon>Leotiomycetes</taxon>
        <taxon>Helotiales</taxon>
        <taxon>Helotiaceae</taxon>
        <taxon>Glarea</taxon>
    </lineage>
</organism>
<name>S3DU60_GLAL2</name>
<evidence type="ECO:0000313" key="3">
    <source>
        <dbReference type="Proteomes" id="UP000016922"/>
    </source>
</evidence>
<dbReference type="PANTHER" id="PTHR28199:SF1">
    <property type="entry name" value="PROCESSING OF GAS1 AND ALP PROTEIN 2"/>
    <property type="match status" value="1"/>
</dbReference>
<dbReference type="GeneID" id="19460166"/>
<dbReference type="AlphaFoldDB" id="S3DU60"/>
<dbReference type="Proteomes" id="UP000016922">
    <property type="component" value="Unassembled WGS sequence"/>
</dbReference>
<dbReference type="RefSeq" id="XP_008084057.1">
    <property type="nucleotide sequence ID" value="XM_008085866.1"/>
</dbReference>
<feature type="region of interest" description="Disordered" evidence="1">
    <location>
        <begin position="74"/>
        <end position="102"/>
    </location>
</feature>
<reference evidence="2 3" key="1">
    <citation type="journal article" date="2013" name="BMC Genomics">
        <title>Genomics-driven discovery of the pneumocandin biosynthetic gene cluster in the fungus Glarea lozoyensis.</title>
        <authorList>
            <person name="Chen L."/>
            <person name="Yue Q."/>
            <person name="Zhang X."/>
            <person name="Xiang M."/>
            <person name="Wang C."/>
            <person name="Li S."/>
            <person name="Che Y."/>
            <person name="Ortiz-Lopez F.J."/>
            <person name="Bills G.F."/>
            <person name="Liu X."/>
            <person name="An Z."/>
        </authorList>
    </citation>
    <scope>NUCLEOTIDE SEQUENCE [LARGE SCALE GENOMIC DNA]</scope>
    <source>
        <strain evidence="3">ATCC 20868 / MF5171</strain>
    </source>
</reference>
<dbReference type="GO" id="GO:0015031">
    <property type="term" value="P:protein transport"/>
    <property type="evidence" value="ECO:0007669"/>
    <property type="project" value="TreeGrafter"/>
</dbReference>
<dbReference type="PANTHER" id="PTHR28199">
    <property type="entry name" value="PROCESSING OF GAS1 AND ALP PROTEIN 2"/>
    <property type="match status" value="1"/>
</dbReference>
<dbReference type="OrthoDB" id="4227028at2759"/>
<dbReference type="OMA" id="FFGQLYT"/>
<dbReference type="EMBL" id="KE145367">
    <property type="protein sequence ID" value="EPE29948.1"/>
    <property type="molecule type" value="Genomic_DNA"/>
</dbReference>
<dbReference type="InterPro" id="IPR011431">
    <property type="entry name" value="Trafficking_Pga2"/>
</dbReference>
<sequence length="149" mass="16934">MDILNFLSTMGKRLAHNTKHSLTDLSIQNYIRLVAIVGAYLLLRPYLMKAVEKTQGMHLKKEIEGVKVTPNMIREGGKKVEGEGEVKGDDDGGWGGKARKRAKKVEKMREEKMRAKEGDEEDRDIEEFLVDGKDVRDLLVDYEEGVDGW</sequence>
<evidence type="ECO:0000313" key="2">
    <source>
        <dbReference type="EMBL" id="EPE29948.1"/>
    </source>
</evidence>
<protein>
    <recommendedName>
        <fullName evidence="4">DUF1531-domain-containing protein</fullName>
    </recommendedName>
</protein>
<proteinExistence type="predicted"/>
<dbReference type="HOGENOM" id="CLU_121099_1_1_1"/>